<dbReference type="VEuPathDB" id="FungiDB:MSYG_2755"/>
<dbReference type="InterPro" id="IPR000651">
    <property type="entry name" value="Ras-like_Gua-exchang_fac_N"/>
</dbReference>
<dbReference type="CDD" id="cd00155">
    <property type="entry name" value="RasGEF"/>
    <property type="match status" value="1"/>
</dbReference>
<feature type="compositionally biased region" description="Polar residues" evidence="5">
    <location>
        <begin position="351"/>
        <end position="366"/>
    </location>
</feature>
<dbReference type="STRING" id="1230383.A0A1M8A7M0"/>
<dbReference type="PROSITE" id="PS50212">
    <property type="entry name" value="RASGEF_NTER"/>
    <property type="match status" value="1"/>
</dbReference>
<organism evidence="9 10">
    <name type="scientific">Malassezia sympodialis (strain ATCC 42132)</name>
    <name type="common">Atopic eczema-associated yeast</name>
    <dbReference type="NCBI Taxonomy" id="1230383"/>
    <lineage>
        <taxon>Eukaryota</taxon>
        <taxon>Fungi</taxon>
        <taxon>Dikarya</taxon>
        <taxon>Basidiomycota</taxon>
        <taxon>Ustilaginomycotina</taxon>
        <taxon>Malasseziomycetes</taxon>
        <taxon>Malasseziales</taxon>
        <taxon>Malasseziaceae</taxon>
        <taxon>Malassezia</taxon>
    </lineage>
</organism>
<dbReference type="Gene3D" id="1.20.870.10">
    <property type="entry name" value="Son of sevenless (SoS) protein Chain: S domain 1"/>
    <property type="match status" value="1"/>
</dbReference>
<dbReference type="InterPro" id="IPR008937">
    <property type="entry name" value="Ras-like_GEF"/>
</dbReference>
<evidence type="ECO:0000256" key="1">
    <source>
        <dbReference type="ARBA" id="ARBA00022443"/>
    </source>
</evidence>
<dbReference type="CDD" id="cd06224">
    <property type="entry name" value="REM"/>
    <property type="match status" value="1"/>
</dbReference>
<sequence length="824" mass="93382">MPVPGVGRQSIPVLEMTADDTTMSFFVRAKYDFNPTSPNMLRFQAGSIIEVLGQLESGWWDGLLNGETRGWFPSNYVQLVSDEFASRASTRTTVSSPRLSVGSSTSESNRSYSFGPLTEVNYPFQIDIIRKELSALMSCTTLQTLDPMANPEKEVFIDKLFRGTDRIFQNLRYLLISIHWQLQNSGRKQDASMSRFASKRIHAMAKELQSLILTFASLARELSRILLGQSDFLAMHSELLTAQTNFRECGTQIINTLSSLQDELIEEHILEGPPRSESPVSMETRSPSLFSFDVAPDSPMHSSSLPMRLAFKGLRHGTSRESLSSSLGRLSILSLSESEKSPMMKPISDLPGSNVSSLDGESTPGSHHGLSNSLYLRSFHGTDIIFSDQGTVKGATIEALVIQLTRHDYFDHKFTSIFIFTYRSFTTAETFIGLLMDRFKIQPPDDMDEDLLKQWHEEKRKPIQLRVVNVIKLWLECQLPLPDEVPVLDMIEEFFTTNVANSEWKGVADAVLRLVSRAREGKTIPFKTTTGTNTPTPILPISRGDRLLLDLSPVELARQLTIREHELLRKITARECMGKAWTKSSAAIYAKNVVNVIGLQNKLTSWVSNSILEEEHAPLRCLTLSFFIELGNQCLILNNFSTMWGIVSALNTTCIFRLRKTWALLSAQQRKKFEDMNKITDASRNYHWYRQKLADVLPPCVPFFGIYAKDLTFIEDGNADKLPAAPHLINFGKRQMMGEVFMDIRRHQAVPYNLCKVDALQDFLTDQMSQSKSDEYRFERSMELEPRLPPIPEGQENARQTNQLNLPTTRLDRIPKVLRDYGFL</sequence>
<dbReference type="GO" id="GO:0007265">
    <property type="term" value="P:Ras protein signal transduction"/>
    <property type="evidence" value="ECO:0007669"/>
    <property type="project" value="TreeGrafter"/>
</dbReference>
<evidence type="ECO:0000256" key="2">
    <source>
        <dbReference type="ARBA" id="ARBA00022658"/>
    </source>
</evidence>
<dbReference type="InterPro" id="IPR001895">
    <property type="entry name" value="RASGEF_cat_dom"/>
</dbReference>
<accession>A0A1M8A7M0</accession>
<evidence type="ECO:0000256" key="4">
    <source>
        <dbReference type="PROSITE-ProRule" id="PRU00192"/>
    </source>
</evidence>
<dbReference type="Pfam" id="PF00618">
    <property type="entry name" value="RasGEF_N"/>
    <property type="match status" value="1"/>
</dbReference>
<dbReference type="InterPro" id="IPR036028">
    <property type="entry name" value="SH3-like_dom_sf"/>
</dbReference>
<dbReference type="Proteomes" id="UP000186303">
    <property type="component" value="Chromosome 4"/>
</dbReference>
<reference evidence="10" key="1">
    <citation type="journal article" date="2017" name="Nucleic Acids Res.">
        <title>Proteogenomics produces comprehensive and highly accurate protein-coding gene annotation in a complete genome assembly of Malassezia sympodialis.</title>
        <authorList>
            <person name="Zhu Y."/>
            <person name="Engstroem P.G."/>
            <person name="Tellgren-Roth C."/>
            <person name="Baudo C.D."/>
            <person name="Kennell J.C."/>
            <person name="Sun S."/>
            <person name="Billmyre R.B."/>
            <person name="Schroeder M.S."/>
            <person name="Andersson A."/>
            <person name="Holm T."/>
            <person name="Sigurgeirsson B."/>
            <person name="Wu G."/>
            <person name="Sankaranarayanan S.R."/>
            <person name="Siddharthan R."/>
            <person name="Sanyal K."/>
            <person name="Lundeberg J."/>
            <person name="Nystedt B."/>
            <person name="Boekhout T."/>
            <person name="Dawson T.L. Jr."/>
            <person name="Heitman J."/>
            <person name="Scheynius A."/>
            <person name="Lehtioe J."/>
        </authorList>
    </citation>
    <scope>NUCLEOTIDE SEQUENCE [LARGE SCALE GENOMIC DNA]</scope>
    <source>
        <strain evidence="10">ATCC 42132</strain>
    </source>
</reference>
<dbReference type="OrthoDB" id="546434at2759"/>
<evidence type="ECO:0000259" key="6">
    <source>
        <dbReference type="PROSITE" id="PS50002"/>
    </source>
</evidence>
<dbReference type="PANTHER" id="PTHR23113:SF368">
    <property type="entry name" value="CELL DIVISION CONTROL PROTEIN 25"/>
    <property type="match status" value="1"/>
</dbReference>
<evidence type="ECO:0000259" key="8">
    <source>
        <dbReference type="PROSITE" id="PS50212"/>
    </source>
</evidence>
<dbReference type="Pfam" id="PF00018">
    <property type="entry name" value="SH3_1"/>
    <property type="match status" value="1"/>
</dbReference>
<dbReference type="Gene3D" id="2.30.30.40">
    <property type="entry name" value="SH3 Domains"/>
    <property type="match status" value="1"/>
</dbReference>
<dbReference type="InterPro" id="IPR001452">
    <property type="entry name" value="SH3_domain"/>
</dbReference>
<evidence type="ECO:0000313" key="10">
    <source>
        <dbReference type="Proteomes" id="UP000186303"/>
    </source>
</evidence>
<evidence type="ECO:0000259" key="7">
    <source>
        <dbReference type="PROSITE" id="PS50009"/>
    </source>
</evidence>
<dbReference type="SMART" id="SM00147">
    <property type="entry name" value="RasGEF"/>
    <property type="match status" value="1"/>
</dbReference>
<gene>
    <name evidence="9" type="ORF">MSYG_2755</name>
</gene>
<dbReference type="SUPFAM" id="SSF50044">
    <property type="entry name" value="SH3-domain"/>
    <property type="match status" value="1"/>
</dbReference>
<dbReference type="SUPFAM" id="SSF48366">
    <property type="entry name" value="Ras GEF"/>
    <property type="match status" value="1"/>
</dbReference>
<keyword evidence="1 4" id="KW-0728">SH3 domain</keyword>
<evidence type="ECO:0000256" key="5">
    <source>
        <dbReference type="SAM" id="MobiDB-lite"/>
    </source>
</evidence>
<dbReference type="GO" id="GO:0005886">
    <property type="term" value="C:plasma membrane"/>
    <property type="evidence" value="ECO:0007669"/>
    <property type="project" value="TreeGrafter"/>
</dbReference>
<proteinExistence type="predicted"/>
<dbReference type="Gene3D" id="1.10.840.10">
    <property type="entry name" value="Ras guanine-nucleotide exchange factors catalytic domain"/>
    <property type="match status" value="1"/>
</dbReference>
<dbReference type="OMA" id="NNFSTMW"/>
<dbReference type="PROSITE" id="PS50002">
    <property type="entry name" value="SH3"/>
    <property type="match status" value="1"/>
</dbReference>
<keyword evidence="10" id="KW-1185">Reference proteome</keyword>
<keyword evidence="2 3" id="KW-0344">Guanine-nucleotide releasing factor</keyword>
<dbReference type="PROSITE" id="PS50009">
    <property type="entry name" value="RASGEF_CAT"/>
    <property type="match status" value="1"/>
</dbReference>
<evidence type="ECO:0000313" key="9">
    <source>
        <dbReference type="EMBL" id="SHO78411.1"/>
    </source>
</evidence>
<dbReference type="PANTHER" id="PTHR23113">
    <property type="entry name" value="GUANINE NUCLEOTIDE EXCHANGE FACTOR"/>
    <property type="match status" value="1"/>
</dbReference>
<dbReference type="SMART" id="SM00326">
    <property type="entry name" value="SH3"/>
    <property type="match status" value="1"/>
</dbReference>
<dbReference type="AlphaFoldDB" id="A0A1M8A7M0"/>
<dbReference type="CDD" id="cd11883">
    <property type="entry name" value="SH3_Sdc25"/>
    <property type="match status" value="1"/>
</dbReference>
<dbReference type="InterPro" id="IPR023578">
    <property type="entry name" value="Ras_GEF_dom_sf"/>
</dbReference>
<dbReference type="EMBL" id="LT671824">
    <property type="protein sequence ID" value="SHO78411.1"/>
    <property type="molecule type" value="Genomic_DNA"/>
</dbReference>
<dbReference type="Pfam" id="PF00617">
    <property type="entry name" value="RasGEF"/>
    <property type="match status" value="1"/>
</dbReference>
<evidence type="ECO:0000256" key="3">
    <source>
        <dbReference type="PROSITE-ProRule" id="PRU00168"/>
    </source>
</evidence>
<dbReference type="SMART" id="SM00229">
    <property type="entry name" value="RasGEFN"/>
    <property type="match status" value="1"/>
</dbReference>
<protein>
    <submittedName>
        <fullName evidence="9">Similar to S.cerevisiae protein CDC25 (Membrane bound guanine nucleotide exchange factor)</fullName>
    </submittedName>
</protein>
<dbReference type="PRINTS" id="PR00452">
    <property type="entry name" value="SH3DOMAIN"/>
</dbReference>
<dbReference type="GO" id="GO:0005085">
    <property type="term" value="F:guanyl-nucleotide exchange factor activity"/>
    <property type="evidence" value="ECO:0007669"/>
    <property type="project" value="UniProtKB-KW"/>
</dbReference>
<name>A0A1M8A7M0_MALS4</name>
<feature type="domain" description="Ras-GEF" evidence="7">
    <location>
        <begin position="552"/>
        <end position="787"/>
    </location>
</feature>
<feature type="domain" description="N-terminal Ras-GEF" evidence="8">
    <location>
        <begin position="388"/>
        <end position="519"/>
    </location>
</feature>
<dbReference type="InterPro" id="IPR036964">
    <property type="entry name" value="RASGEF_cat_dom_sf"/>
</dbReference>
<feature type="region of interest" description="Disordered" evidence="5">
    <location>
        <begin position="342"/>
        <end position="366"/>
    </location>
</feature>
<feature type="domain" description="SH3" evidence="6">
    <location>
        <begin position="22"/>
        <end position="82"/>
    </location>
</feature>